<dbReference type="SUPFAM" id="SSF160104">
    <property type="entry name" value="Acetoacetate decarboxylase-like"/>
    <property type="match status" value="1"/>
</dbReference>
<dbReference type="AlphaFoldDB" id="A0A840K5M7"/>
<dbReference type="EMBL" id="JACHLE010000001">
    <property type="protein sequence ID" value="MBB4804871.1"/>
    <property type="molecule type" value="Genomic_DNA"/>
</dbReference>
<dbReference type="InterPro" id="IPR018644">
    <property type="entry name" value="DUF2071"/>
</dbReference>
<evidence type="ECO:0000313" key="2">
    <source>
        <dbReference type="Proteomes" id="UP000592180"/>
    </source>
</evidence>
<evidence type="ECO:0000313" key="1">
    <source>
        <dbReference type="EMBL" id="MBB4804871.1"/>
    </source>
</evidence>
<proteinExistence type="predicted"/>
<gene>
    <name evidence="1" type="ORF">HNP38_000143</name>
</gene>
<dbReference type="Proteomes" id="UP000592180">
    <property type="component" value="Unassembled WGS sequence"/>
</dbReference>
<dbReference type="PANTHER" id="PTHR39186">
    <property type="entry name" value="DUF2071 FAMILY PROTEIN"/>
    <property type="match status" value="1"/>
</dbReference>
<dbReference type="InterPro" id="IPR023375">
    <property type="entry name" value="ADC_dom_sf"/>
</dbReference>
<dbReference type="Pfam" id="PF09844">
    <property type="entry name" value="DUF2071"/>
    <property type="match status" value="1"/>
</dbReference>
<reference evidence="1 2" key="1">
    <citation type="submission" date="2020-08" db="EMBL/GenBank/DDBJ databases">
        <title>Functional genomics of gut bacteria from endangered species of beetles.</title>
        <authorList>
            <person name="Carlos-Shanley C."/>
        </authorList>
    </citation>
    <scope>NUCLEOTIDE SEQUENCE [LARGE SCALE GENOMIC DNA]</scope>
    <source>
        <strain evidence="1 2">S00151</strain>
    </source>
</reference>
<dbReference type="RefSeq" id="WP_184182943.1">
    <property type="nucleotide sequence ID" value="NZ_JACHLE010000001.1"/>
</dbReference>
<organism evidence="1 2">
    <name type="scientific">Chryseobacterium defluvii</name>
    <dbReference type="NCBI Taxonomy" id="160396"/>
    <lineage>
        <taxon>Bacteria</taxon>
        <taxon>Pseudomonadati</taxon>
        <taxon>Bacteroidota</taxon>
        <taxon>Flavobacteriia</taxon>
        <taxon>Flavobacteriales</taxon>
        <taxon>Weeksellaceae</taxon>
        <taxon>Chryseobacterium group</taxon>
        <taxon>Chryseobacterium</taxon>
    </lineage>
</organism>
<accession>A0A840K5M7</accession>
<keyword evidence="2" id="KW-1185">Reference proteome</keyword>
<comment type="caution">
    <text evidence="1">The sequence shown here is derived from an EMBL/GenBank/DDBJ whole genome shotgun (WGS) entry which is preliminary data.</text>
</comment>
<name>A0A840K5M7_9FLAO</name>
<sequence>MMKKKYKFMTCNWENLIYLNFHMDPELLAPFLPKDTEPDLLNGKAVISIVCFEFSNARLFGFKIPFHQYFPEINIRTYVKKKDNGNIKGIYFLSEMVPKFMTYFTGKFIYGEPFSLRKLKISKTEKDLKYFIKDSGCEMEIEAGKKNMHSDRELTEEEEFVIERSLAFCGKASQNARMYEVKHQKWNLVESSNFNFTIKKIRHISSDIQNVLLDKKPESIFMTDGSGVEVYKDLFI</sequence>
<protein>
    <submittedName>
        <fullName evidence="1">Uncharacterized protein YqjF (DUF2071 family)</fullName>
    </submittedName>
</protein>
<dbReference type="PANTHER" id="PTHR39186:SF1">
    <property type="entry name" value="DUF2071 DOMAIN-CONTAINING PROTEIN"/>
    <property type="match status" value="1"/>
</dbReference>